<keyword evidence="5 11" id="KW-0863">Zinc-finger</keyword>
<keyword evidence="7" id="KW-0805">Transcription regulation</keyword>
<comment type="caution">
    <text evidence="13">The sequence shown here is derived from an EMBL/GenBank/DDBJ whole genome shotgun (WGS) entry which is preliminary data.</text>
</comment>
<evidence type="ECO:0000313" key="14">
    <source>
        <dbReference type="Proteomes" id="UP001219518"/>
    </source>
</evidence>
<dbReference type="GO" id="GO:0006355">
    <property type="term" value="P:regulation of DNA-templated transcription"/>
    <property type="evidence" value="ECO:0007669"/>
    <property type="project" value="UniProtKB-ARBA"/>
</dbReference>
<dbReference type="FunFam" id="3.30.160.60:FF:000624">
    <property type="entry name" value="zinc finger protein 697"/>
    <property type="match status" value="1"/>
</dbReference>
<keyword evidence="8" id="KW-0238">DNA-binding</keyword>
<evidence type="ECO:0000256" key="5">
    <source>
        <dbReference type="ARBA" id="ARBA00022771"/>
    </source>
</evidence>
<dbReference type="FunFam" id="3.30.160.60:FF:002343">
    <property type="entry name" value="Zinc finger protein 33A"/>
    <property type="match status" value="1"/>
</dbReference>
<feature type="domain" description="C2H2-type" evidence="12">
    <location>
        <begin position="483"/>
        <end position="510"/>
    </location>
</feature>
<feature type="domain" description="C2H2-type" evidence="12">
    <location>
        <begin position="455"/>
        <end position="482"/>
    </location>
</feature>
<keyword evidence="14" id="KW-1185">Reference proteome</keyword>
<keyword evidence="9" id="KW-0804">Transcription</keyword>
<evidence type="ECO:0000256" key="11">
    <source>
        <dbReference type="PROSITE-ProRule" id="PRU00042"/>
    </source>
</evidence>
<organism evidence="13 14">
    <name type="scientific">Frankliniella fusca</name>
    <dbReference type="NCBI Taxonomy" id="407009"/>
    <lineage>
        <taxon>Eukaryota</taxon>
        <taxon>Metazoa</taxon>
        <taxon>Ecdysozoa</taxon>
        <taxon>Arthropoda</taxon>
        <taxon>Hexapoda</taxon>
        <taxon>Insecta</taxon>
        <taxon>Pterygota</taxon>
        <taxon>Neoptera</taxon>
        <taxon>Paraneoptera</taxon>
        <taxon>Thysanoptera</taxon>
        <taxon>Terebrantia</taxon>
        <taxon>Thripoidea</taxon>
        <taxon>Thripidae</taxon>
        <taxon>Frankliniella</taxon>
    </lineage>
</organism>
<dbReference type="PROSITE" id="PS00028">
    <property type="entry name" value="ZINC_FINGER_C2H2_1"/>
    <property type="match status" value="7"/>
</dbReference>
<keyword evidence="6" id="KW-0862">Zinc</keyword>
<feature type="domain" description="C2H2-type" evidence="12">
    <location>
        <begin position="427"/>
        <end position="454"/>
    </location>
</feature>
<reference evidence="13" key="2">
    <citation type="journal article" date="2023" name="BMC Genomics">
        <title>Pest status, molecular evolution, and epigenetic factors derived from the genome assembly of Frankliniella fusca, a thysanopteran phytovirus vector.</title>
        <authorList>
            <person name="Catto M.A."/>
            <person name="Labadie P.E."/>
            <person name="Jacobson A.L."/>
            <person name="Kennedy G.G."/>
            <person name="Srinivasan R."/>
            <person name="Hunt B.G."/>
        </authorList>
    </citation>
    <scope>NUCLEOTIDE SEQUENCE</scope>
    <source>
        <strain evidence="13">PL_HMW_Pooled</strain>
    </source>
</reference>
<proteinExistence type="inferred from homology"/>
<gene>
    <name evidence="13" type="ORF">KUF71_019366</name>
</gene>
<feature type="domain" description="C2H2-type" evidence="12">
    <location>
        <begin position="511"/>
        <end position="539"/>
    </location>
</feature>
<dbReference type="PANTHER" id="PTHR23234:SF10">
    <property type="entry name" value="RIKEN CDNA 6720489N17 GENE-RELATED"/>
    <property type="match status" value="1"/>
</dbReference>
<feature type="domain" description="C2H2-type" evidence="12">
    <location>
        <begin position="371"/>
        <end position="398"/>
    </location>
</feature>
<dbReference type="Gene3D" id="3.30.160.60">
    <property type="entry name" value="Classic Zinc Finger"/>
    <property type="match status" value="7"/>
</dbReference>
<dbReference type="GO" id="GO:0048598">
    <property type="term" value="P:embryonic morphogenesis"/>
    <property type="evidence" value="ECO:0007669"/>
    <property type="project" value="UniProtKB-ARBA"/>
</dbReference>
<protein>
    <submittedName>
        <fullName evidence="13">Zinc finger protein 19</fullName>
    </submittedName>
</protein>
<dbReference type="AlphaFoldDB" id="A0AAE1GTZ3"/>
<dbReference type="GO" id="GO:0003677">
    <property type="term" value="F:DNA binding"/>
    <property type="evidence" value="ECO:0007669"/>
    <property type="project" value="UniProtKB-KW"/>
</dbReference>
<name>A0AAE1GTZ3_9NEOP</name>
<dbReference type="InterPro" id="IPR050758">
    <property type="entry name" value="Znf_C2H2-type"/>
</dbReference>
<dbReference type="SUPFAM" id="SSF57667">
    <property type="entry name" value="beta-beta-alpha zinc fingers"/>
    <property type="match status" value="4"/>
</dbReference>
<reference evidence="13" key="1">
    <citation type="submission" date="2021-07" db="EMBL/GenBank/DDBJ databases">
        <authorList>
            <person name="Catto M.A."/>
            <person name="Jacobson A."/>
            <person name="Kennedy G."/>
            <person name="Labadie P."/>
            <person name="Hunt B.G."/>
            <person name="Srinivasan R."/>
        </authorList>
    </citation>
    <scope>NUCLEOTIDE SEQUENCE</scope>
    <source>
        <strain evidence="13">PL_HMW_Pooled</strain>
        <tissue evidence="13">Head</tissue>
    </source>
</reference>
<dbReference type="PROSITE" id="PS50157">
    <property type="entry name" value="ZINC_FINGER_C2H2_2"/>
    <property type="match status" value="7"/>
</dbReference>
<evidence type="ECO:0000256" key="3">
    <source>
        <dbReference type="ARBA" id="ARBA00022723"/>
    </source>
</evidence>
<evidence type="ECO:0000256" key="2">
    <source>
        <dbReference type="ARBA" id="ARBA00006991"/>
    </source>
</evidence>
<keyword evidence="4" id="KW-0677">Repeat</keyword>
<evidence type="ECO:0000256" key="10">
    <source>
        <dbReference type="ARBA" id="ARBA00023242"/>
    </source>
</evidence>
<dbReference type="FunFam" id="3.30.160.60:FF:000100">
    <property type="entry name" value="Zinc finger 45-like"/>
    <property type="match status" value="1"/>
</dbReference>
<accession>A0AAE1GTZ3</accession>
<evidence type="ECO:0000256" key="6">
    <source>
        <dbReference type="ARBA" id="ARBA00022833"/>
    </source>
</evidence>
<dbReference type="FunFam" id="3.30.160.60:FF:000931">
    <property type="entry name" value="zinc finger protein 697"/>
    <property type="match status" value="1"/>
</dbReference>
<dbReference type="FunFam" id="3.30.160.60:FF:001498">
    <property type="entry name" value="Zinc finger protein 404"/>
    <property type="match status" value="1"/>
</dbReference>
<evidence type="ECO:0000259" key="12">
    <source>
        <dbReference type="PROSITE" id="PS50157"/>
    </source>
</evidence>
<dbReference type="Pfam" id="PF00096">
    <property type="entry name" value="zf-C2H2"/>
    <property type="match status" value="5"/>
</dbReference>
<evidence type="ECO:0000256" key="8">
    <source>
        <dbReference type="ARBA" id="ARBA00023125"/>
    </source>
</evidence>
<dbReference type="GO" id="GO:0008270">
    <property type="term" value="F:zinc ion binding"/>
    <property type="evidence" value="ECO:0007669"/>
    <property type="project" value="UniProtKB-KW"/>
</dbReference>
<feature type="domain" description="C2H2-type" evidence="12">
    <location>
        <begin position="399"/>
        <end position="426"/>
    </location>
</feature>
<comment type="similarity">
    <text evidence="2">Belongs to the krueppel C2H2-type zinc-finger protein family.</text>
</comment>
<evidence type="ECO:0000313" key="13">
    <source>
        <dbReference type="EMBL" id="KAK3909311.1"/>
    </source>
</evidence>
<dbReference type="EMBL" id="JAHWGI010000094">
    <property type="protein sequence ID" value="KAK3909311.1"/>
    <property type="molecule type" value="Genomic_DNA"/>
</dbReference>
<dbReference type="PANTHER" id="PTHR23234">
    <property type="entry name" value="ZNF44 PROTEIN"/>
    <property type="match status" value="1"/>
</dbReference>
<dbReference type="GO" id="GO:0005634">
    <property type="term" value="C:nucleus"/>
    <property type="evidence" value="ECO:0007669"/>
    <property type="project" value="UniProtKB-SubCell"/>
</dbReference>
<evidence type="ECO:0000256" key="9">
    <source>
        <dbReference type="ARBA" id="ARBA00023163"/>
    </source>
</evidence>
<evidence type="ECO:0000256" key="1">
    <source>
        <dbReference type="ARBA" id="ARBA00004123"/>
    </source>
</evidence>
<sequence length="543" mass="61724">MEQEQTMNHHSTLDGRVPGREPVRLARSFLTLLPQLTEIRPYAPLSPAIHKHFRKLMQIQSWRLDWSGALPRHPTPRHATPRHTAPQLRNTQGPLGMPYTDASHHCTMRGHRRGQTADGDVKTHLETSPVGMRVLGTELGDLRHSGQVVRSLLDFRNNLDFPEKSTPSDSCSESRIQASKTSSEFLKRDVLKKFIPPDARAPNPDNNKKMNDWCSSTEMSLWAPQHPWAEVWDAETDWESRSQTLTSLNVLESCTNSAVLSPSPLCNTLSQDVKAAVEEIDSIVSELWRTAIPRDAQVVPVSVFPEGCSETRLPSSQNNDMLQIRAVSGCESKVNTSIDCRPKHKCDRCDKCYFWLSDLMKHQKLHSGERYQCSECEKTYVLKSDLCKHQRSHQGEKAFLCKFCDKSFISAGDFHKHTRIHTGERPYFCTVCSKSFSASDNFRKHLKIHSGDKPLECLDCGQRFLKKSNLQQHSKIHLGEKPFQCETCGLSFTQKTHLKTHISTHTGVKPYLCSLCNQRFTRNADLKRHLTRAHAEGTENRGL</sequence>
<dbReference type="InterPro" id="IPR013087">
    <property type="entry name" value="Znf_C2H2_type"/>
</dbReference>
<dbReference type="Proteomes" id="UP001219518">
    <property type="component" value="Unassembled WGS sequence"/>
</dbReference>
<feature type="domain" description="C2H2-type" evidence="12">
    <location>
        <begin position="344"/>
        <end position="371"/>
    </location>
</feature>
<dbReference type="SMART" id="SM00355">
    <property type="entry name" value="ZnF_C2H2"/>
    <property type="match status" value="7"/>
</dbReference>
<comment type="subcellular location">
    <subcellularLocation>
        <location evidence="1">Nucleus</location>
    </subcellularLocation>
</comment>
<evidence type="ECO:0000256" key="7">
    <source>
        <dbReference type="ARBA" id="ARBA00023015"/>
    </source>
</evidence>
<keyword evidence="3" id="KW-0479">Metal-binding</keyword>
<dbReference type="InterPro" id="IPR036236">
    <property type="entry name" value="Znf_C2H2_sf"/>
</dbReference>
<keyword evidence="10" id="KW-0539">Nucleus</keyword>
<evidence type="ECO:0000256" key="4">
    <source>
        <dbReference type="ARBA" id="ARBA00022737"/>
    </source>
</evidence>